<evidence type="ECO:0000256" key="1">
    <source>
        <dbReference type="ARBA" id="ARBA00004994"/>
    </source>
</evidence>
<keyword evidence="7 10" id="KW-0560">Oxidoreductase</keyword>
<dbReference type="GO" id="GO:0005737">
    <property type="term" value="C:cytoplasm"/>
    <property type="evidence" value="ECO:0007669"/>
    <property type="project" value="TreeGrafter"/>
</dbReference>
<dbReference type="SUPFAM" id="SSF48179">
    <property type="entry name" value="6-phosphogluconate dehydrogenase C-terminal domain-like"/>
    <property type="match status" value="1"/>
</dbReference>
<protein>
    <recommendedName>
        <fullName evidence="4 10">2-dehydropantoate 2-reductase</fullName>
        <ecNumber evidence="3 10">1.1.1.169</ecNumber>
    </recommendedName>
    <alternativeName>
        <fullName evidence="8 10">Ketopantoate reductase</fullName>
    </alternativeName>
</protein>
<dbReference type="RefSeq" id="WP_150050582.1">
    <property type="nucleotide sequence ID" value="NZ_VWPC01000010.1"/>
</dbReference>
<dbReference type="InterPro" id="IPR036291">
    <property type="entry name" value="NAD(P)-bd_dom_sf"/>
</dbReference>
<evidence type="ECO:0000256" key="2">
    <source>
        <dbReference type="ARBA" id="ARBA00007870"/>
    </source>
</evidence>
<name>A0AB34C5A5_9PSED</name>
<dbReference type="AlphaFoldDB" id="A0AB34C5A5"/>
<evidence type="ECO:0000256" key="5">
    <source>
        <dbReference type="ARBA" id="ARBA00022655"/>
    </source>
</evidence>
<evidence type="ECO:0000256" key="3">
    <source>
        <dbReference type="ARBA" id="ARBA00013014"/>
    </source>
</evidence>
<dbReference type="InterPro" id="IPR013328">
    <property type="entry name" value="6PGD_dom2"/>
</dbReference>
<dbReference type="NCBIfam" id="TIGR00745">
    <property type="entry name" value="apbA_panE"/>
    <property type="match status" value="1"/>
</dbReference>
<evidence type="ECO:0000256" key="10">
    <source>
        <dbReference type="RuleBase" id="RU362068"/>
    </source>
</evidence>
<evidence type="ECO:0000256" key="4">
    <source>
        <dbReference type="ARBA" id="ARBA00019465"/>
    </source>
</evidence>
<evidence type="ECO:0000259" key="12">
    <source>
        <dbReference type="Pfam" id="PF08546"/>
    </source>
</evidence>
<accession>A0AB34C5A5</accession>
<evidence type="ECO:0000256" key="7">
    <source>
        <dbReference type="ARBA" id="ARBA00023002"/>
    </source>
</evidence>
<dbReference type="InterPro" id="IPR013752">
    <property type="entry name" value="KPA_reductase"/>
</dbReference>
<dbReference type="SUPFAM" id="SSF51735">
    <property type="entry name" value="NAD(P)-binding Rossmann-fold domains"/>
    <property type="match status" value="1"/>
</dbReference>
<dbReference type="Pfam" id="PF08546">
    <property type="entry name" value="ApbA_C"/>
    <property type="match status" value="1"/>
</dbReference>
<comment type="caution">
    <text evidence="13">The sequence shown here is derived from an EMBL/GenBank/DDBJ whole genome shotgun (WGS) entry which is preliminary data.</text>
</comment>
<dbReference type="PANTHER" id="PTHR43765">
    <property type="entry name" value="2-DEHYDROPANTOATE 2-REDUCTASE-RELATED"/>
    <property type="match status" value="1"/>
</dbReference>
<comment type="function">
    <text evidence="10">Catalyzes the NADPH-dependent reduction of ketopantoate into pantoic acid.</text>
</comment>
<keyword evidence="5 10" id="KW-0566">Pantothenate biosynthesis</keyword>
<proteinExistence type="inferred from homology"/>
<dbReference type="Pfam" id="PF02558">
    <property type="entry name" value="ApbA"/>
    <property type="match status" value="1"/>
</dbReference>
<dbReference type="FunFam" id="1.10.1040.10:FF:000017">
    <property type="entry name" value="2-dehydropantoate 2-reductase"/>
    <property type="match status" value="1"/>
</dbReference>
<evidence type="ECO:0000313" key="13">
    <source>
        <dbReference type="EMBL" id="KAA5842415.1"/>
    </source>
</evidence>
<dbReference type="InterPro" id="IPR003710">
    <property type="entry name" value="ApbA"/>
</dbReference>
<dbReference type="PANTHER" id="PTHR43765:SF2">
    <property type="entry name" value="2-DEHYDROPANTOATE 2-REDUCTASE"/>
    <property type="match status" value="1"/>
</dbReference>
<dbReference type="EMBL" id="VWPC01000010">
    <property type="protein sequence ID" value="KAA5842415.1"/>
    <property type="molecule type" value="Genomic_DNA"/>
</dbReference>
<dbReference type="InterPro" id="IPR008927">
    <property type="entry name" value="6-PGluconate_DH-like_C_sf"/>
</dbReference>
<dbReference type="Gene3D" id="3.40.50.720">
    <property type="entry name" value="NAD(P)-binding Rossmann-like Domain"/>
    <property type="match status" value="1"/>
</dbReference>
<dbReference type="Gene3D" id="1.10.1040.10">
    <property type="entry name" value="N-(1-d-carboxylethyl)-l-norvaline Dehydrogenase, domain 2"/>
    <property type="match status" value="1"/>
</dbReference>
<evidence type="ECO:0000256" key="9">
    <source>
        <dbReference type="ARBA" id="ARBA00048793"/>
    </source>
</evidence>
<comment type="similarity">
    <text evidence="2 10">Belongs to the ketopantoate reductase family.</text>
</comment>
<dbReference type="GO" id="GO:0008677">
    <property type="term" value="F:2-dehydropantoate 2-reductase activity"/>
    <property type="evidence" value="ECO:0007669"/>
    <property type="project" value="UniProtKB-EC"/>
</dbReference>
<feature type="domain" description="Ketopantoate reductase C-terminal" evidence="12">
    <location>
        <begin position="180"/>
        <end position="302"/>
    </location>
</feature>
<dbReference type="Proteomes" id="UP000323924">
    <property type="component" value="Unassembled WGS sequence"/>
</dbReference>
<gene>
    <name evidence="13" type="ORF">F2A38_12140</name>
</gene>
<keyword evidence="6 10" id="KW-0521">NADP</keyword>
<dbReference type="InterPro" id="IPR013332">
    <property type="entry name" value="KPR_N"/>
</dbReference>
<evidence type="ECO:0000256" key="8">
    <source>
        <dbReference type="ARBA" id="ARBA00032024"/>
    </source>
</evidence>
<evidence type="ECO:0000256" key="6">
    <source>
        <dbReference type="ARBA" id="ARBA00022857"/>
    </source>
</evidence>
<dbReference type="GO" id="GO:0050661">
    <property type="term" value="F:NADP binding"/>
    <property type="evidence" value="ECO:0007669"/>
    <property type="project" value="TreeGrafter"/>
</dbReference>
<dbReference type="InterPro" id="IPR050838">
    <property type="entry name" value="Ketopantoate_reductase"/>
</dbReference>
<sequence>MNISILGAGAMGSLFGGLLAESGQSVTLLDINDTHLEAIRRQGLRLDTDSGDRRIGGLSACRPEQVTGQPDLLLVFTKAQHTDSALRSIAGHIGEHTLVLTLQNGLGNAEALCRHVAPQQVMIGMTTWPADMAGPAHVRSHGQGVVRLLSLEGVERQASTQVAAVLEAAGLHCAVDPQVWTSIWEKVAFNAALNSLCAVTGCTVGQLDAVPQGPALARAIVLEVLSVAQSVGVATDARRCLDSVAYAIAHHRAHKPSMLQDVLAGRPTEIGAINGEVLARARQAGIAVPHTETLLGLLRLIEARAATGGGHA</sequence>
<comment type="catalytic activity">
    <reaction evidence="9 10">
        <text>(R)-pantoate + NADP(+) = 2-dehydropantoate + NADPH + H(+)</text>
        <dbReference type="Rhea" id="RHEA:16233"/>
        <dbReference type="ChEBI" id="CHEBI:11561"/>
        <dbReference type="ChEBI" id="CHEBI:15378"/>
        <dbReference type="ChEBI" id="CHEBI:15980"/>
        <dbReference type="ChEBI" id="CHEBI:57783"/>
        <dbReference type="ChEBI" id="CHEBI:58349"/>
        <dbReference type="EC" id="1.1.1.169"/>
    </reaction>
</comment>
<dbReference type="EC" id="1.1.1.169" evidence="3 10"/>
<evidence type="ECO:0000313" key="14">
    <source>
        <dbReference type="Proteomes" id="UP000323924"/>
    </source>
</evidence>
<feature type="domain" description="Ketopantoate reductase N-terminal" evidence="11">
    <location>
        <begin position="3"/>
        <end position="148"/>
    </location>
</feature>
<evidence type="ECO:0000259" key="11">
    <source>
        <dbReference type="Pfam" id="PF02558"/>
    </source>
</evidence>
<dbReference type="GO" id="GO:0015940">
    <property type="term" value="P:pantothenate biosynthetic process"/>
    <property type="evidence" value="ECO:0007669"/>
    <property type="project" value="UniProtKB-KW"/>
</dbReference>
<reference evidence="13 14" key="1">
    <citation type="submission" date="2019-09" db="EMBL/GenBank/DDBJ databases">
        <authorList>
            <person name="Vacheron J."/>
            <person name="Dubost A."/>
            <person name="Prigent-Combaret C."/>
            <person name="Muller D."/>
        </authorList>
    </citation>
    <scope>NUCLEOTIDE SEQUENCE [LARGE SCALE GENOMIC DNA]</scope>
    <source>
        <strain evidence="13 14">JV497</strain>
    </source>
</reference>
<organism evidence="13 14">
    <name type="scientific">Pseudomonas chlororaphis</name>
    <dbReference type="NCBI Taxonomy" id="587753"/>
    <lineage>
        <taxon>Bacteria</taxon>
        <taxon>Pseudomonadati</taxon>
        <taxon>Pseudomonadota</taxon>
        <taxon>Gammaproteobacteria</taxon>
        <taxon>Pseudomonadales</taxon>
        <taxon>Pseudomonadaceae</taxon>
        <taxon>Pseudomonas</taxon>
    </lineage>
</organism>
<comment type="pathway">
    <text evidence="1 10">Cofactor biosynthesis; (R)-pantothenate biosynthesis; (R)-pantoate from 3-methyl-2-oxobutanoate: step 2/2.</text>
</comment>